<dbReference type="Pfam" id="PF07690">
    <property type="entry name" value="MFS_1"/>
    <property type="match status" value="1"/>
</dbReference>
<dbReference type="Gene3D" id="1.20.1250.20">
    <property type="entry name" value="MFS general substrate transporter like domains"/>
    <property type="match status" value="1"/>
</dbReference>
<gene>
    <name evidence="8" type="ORF">ACFQ63_16590</name>
</gene>
<evidence type="ECO:0000256" key="2">
    <source>
        <dbReference type="ARBA" id="ARBA00022475"/>
    </source>
</evidence>
<accession>A0ABW6IUL1</accession>
<feature type="transmembrane region" description="Helical" evidence="7">
    <location>
        <begin position="351"/>
        <end position="372"/>
    </location>
</feature>
<proteinExistence type="predicted"/>
<feature type="transmembrane region" description="Helical" evidence="7">
    <location>
        <begin position="92"/>
        <end position="111"/>
    </location>
</feature>
<comment type="caution">
    <text evidence="8">The sequence shown here is derived from an EMBL/GenBank/DDBJ whole genome shotgun (WGS) entry which is preliminary data.</text>
</comment>
<feature type="transmembrane region" description="Helical" evidence="7">
    <location>
        <begin position="30"/>
        <end position="54"/>
    </location>
</feature>
<keyword evidence="2" id="KW-1003">Cell membrane</keyword>
<dbReference type="EMBL" id="JBHTRV010000011">
    <property type="protein sequence ID" value="MFE5981318.1"/>
    <property type="molecule type" value="Genomic_DNA"/>
</dbReference>
<keyword evidence="4 7" id="KW-1133">Transmembrane helix</keyword>
<evidence type="ECO:0000256" key="6">
    <source>
        <dbReference type="SAM" id="MobiDB-lite"/>
    </source>
</evidence>
<feature type="region of interest" description="Disordered" evidence="6">
    <location>
        <begin position="214"/>
        <end position="272"/>
    </location>
</feature>
<dbReference type="Proteomes" id="UP001600424">
    <property type="component" value="Unassembled WGS sequence"/>
</dbReference>
<keyword evidence="5 7" id="KW-0472">Membrane</keyword>
<sequence>MYGTGRAHRARPAEEPPARRPAALGLRFRILASAYAVSACGNYLSLIALGLFSYTVTGTAFGVGAVMALRLFCGFVAGFLSSRLLTWVAHRTVMIGADVARGAVMVVLALGDGRTSTWVLAAAVAVLGAGNTFSNVALRSWIPALVGGSARARANGSLVMGRSLATVVGFASAAPVIAFGGYPLAFACNAAGFAVSAGALLVLRRAAHGEGAEGIEPAADAGTVKPASGTESPGTEAPAPGSGMKAPTTGSGRRTPATGAGTKTQEPVADPVAAGHPKELVAAGRPKEPVAAGRPKEPVRRSRFRWRQTAAPLSGVLLMMIVLRGIDAFASSSHNVALPVVAHDAHPGEPALFMTRFWATWAVGTFLAHLVLRRRKSEAAWGERAFALGTCAMALSFAAAFWGLPAAVVVVAAASAGFADGWTEIVYASRLQAAAEPLRSRLFGLSAAAEQSGFALGTIATAAALETLPASVVVSAFHGVAVCGALALLTSLYVSTRRRRLSRTAERTQALSRR</sequence>
<feature type="transmembrane region" description="Helical" evidence="7">
    <location>
        <begin position="471"/>
        <end position="494"/>
    </location>
</feature>
<dbReference type="SUPFAM" id="SSF103473">
    <property type="entry name" value="MFS general substrate transporter"/>
    <property type="match status" value="1"/>
</dbReference>
<feature type="transmembrane region" description="Helical" evidence="7">
    <location>
        <begin position="310"/>
        <end position="331"/>
    </location>
</feature>
<protein>
    <submittedName>
        <fullName evidence="8">MFS transporter</fullName>
    </submittedName>
</protein>
<dbReference type="PANTHER" id="PTHR23513:SF6">
    <property type="entry name" value="MAJOR FACILITATOR SUPERFAMILY ASSOCIATED DOMAIN-CONTAINING PROTEIN"/>
    <property type="match status" value="1"/>
</dbReference>
<evidence type="ECO:0000256" key="3">
    <source>
        <dbReference type="ARBA" id="ARBA00022692"/>
    </source>
</evidence>
<organism evidence="8 9">
    <name type="scientific">Streptomyces wedmorensis</name>
    <dbReference type="NCBI Taxonomy" id="43759"/>
    <lineage>
        <taxon>Bacteria</taxon>
        <taxon>Bacillati</taxon>
        <taxon>Actinomycetota</taxon>
        <taxon>Actinomycetes</taxon>
        <taxon>Kitasatosporales</taxon>
        <taxon>Streptomycetaceae</taxon>
        <taxon>Streptomyces</taxon>
    </lineage>
</organism>
<dbReference type="InterPro" id="IPR011701">
    <property type="entry name" value="MFS"/>
</dbReference>
<feature type="transmembrane region" description="Helical" evidence="7">
    <location>
        <begin position="117"/>
        <end position="138"/>
    </location>
</feature>
<keyword evidence="9" id="KW-1185">Reference proteome</keyword>
<keyword evidence="3 7" id="KW-0812">Transmembrane</keyword>
<dbReference type="InterPro" id="IPR036259">
    <property type="entry name" value="MFS_trans_sf"/>
</dbReference>
<feature type="transmembrane region" description="Helical" evidence="7">
    <location>
        <begin position="184"/>
        <end position="203"/>
    </location>
</feature>
<name>A0ABW6IUL1_STRWE</name>
<evidence type="ECO:0000256" key="1">
    <source>
        <dbReference type="ARBA" id="ARBA00004651"/>
    </source>
</evidence>
<reference evidence="8 9" key="1">
    <citation type="submission" date="2024-09" db="EMBL/GenBank/DDBJ databases">
        <title>The Natural Products Discovery Center: Release of the First 8490 Sequenced Strains for Exploring Actinobacteria Biosynthetic Diversity.</title>
        <authorList>
            <person name="Kalkreuter E."/>
            <person name="Kautsar S.A."/>
            <person name="Yang D."/>
            <person name="Bader C.D."/>
            <person name="Teijaro C.N."/>
            <person name="Fluegel L."/>
            <person name="Davis C.M."/>
            <person name="Simpson J.R."/>
            <person name="Lauterbach L."/>
            <person name="Steele A.D."/>
            <person name="Gui C."/>
            <person name="Meng S."/>
            <person name="Li G."/>
            <person name="Viehrig K."/>
            <person name="Ye F."/>
            <person name="Su P."/>
            <person name="Kiefer A.F."/>
            <person name="Nichols A."/>
            <person name="Cepeda A.J."/>
            <person name="Yan W."/>
            <person name="Fan B."/>
            <person name="Jiang Y."/>
            <person name="Adhikari A."/>
            <person name="Zheng C.-J."/>
            <person name="Schuster L."/>
            <person name="Cowan T.M."/>
            <person name="Smanski M.J."/>
            <person name="Chevrette M.G."/>
            <person name="De Carvalho L.P.S."/>
            <person name="Shen B."/>
        </authorList>
    </citation>
    <scope>NUCLEOTIDE SEQUENCE [LARGE SCALE GENOMIC DNA]</scope>
    <source>
        <strain evidence="8 9">NPDC056472</strain>
    </source>
</reference>
<evidence type="ECO:0000256" key="4">
    <source>
        <dbReference type="ARBA" id="ARBA00022989"/>
    </source>
</evidence>
<evidence type="ECO:0000256" key="5">
    <source>
        <dbReference type="ARBA" id="ARBA00023136"/>
    </source>
</evidence>
<evidence type="ECO:0000313" key="8">
    <source>
        <dbReference type="EMBL" id="MFE5981318.1"/>
    </source>
</evidence>
<feature type="transmembrane region" description="Helical" evidence="7">
    <location>
        <begin position="60"/>
        <end position="80"/>
    </location>
</feature>
<dbReference type="RefSeq" id="WP_386251984.1">
    <property type="nucleotide sequence ID" value="NZ_JBHTRV010000011.1"/>
</dbReference>
<dbReference type="PANTHER" id="PTHR23513">
    <property type="entry name" value="INTEGRAL MEMBRANE EFFLUX PROTEIN-RELATED"/>
    <property type="match status" value="1"/>
</dbReference>
<evidence type="ECO:0000256" key="7">
    <source>
        <dbReference type="SAM" id="Phobius"/>
    </source>
</evidence>
<evidence type="ECO:0000313" key="9">
    <source>
        <dbReference type="Proteomes" id="UP001600424"/>
    </source>
</evidence>
<comment type="subcellular location">
    <subcellularLocation>
        <location evidence="1">Cell membrane</location>
        <topology evidence="1">Multi-pass membrane protein</topology>
    </subcellularLocation>
</comment>
<feature type="transmembrane region" description="Helical" evidence="7">
    <location>
        <begin position="159"/>
        <end position="178"/>
    </location>
</feature>